<gene>
    <name evidence="1" type="ORF">Sjap_010897</name>
</gene>
<organism evidence="1 2">
    <name type="scientific">Stephania japonica</name>
    <dbReference type="NCBI Taxonomy" id="461633"/>
    <lineage>
        <taxon>Eukaryota</taxon>
        <taxon>Viridiplantae</taxon>
        <taxon>Streptophyta</taxon>
        <taxon>Embryophyta</taxon>
        <taxon>Tracheophyta</taxon>
        <taxon>Spermatophyta</taxon>
        <taxon>Magnoliopsida</taxon>
        <taxon>Ranunculales</taxon>
        <taxon>Menispermaceae</taxon>
        <taxon>Menispermoideae</taxon>
        <taxon>Cissampelideae</taxon>
        <taxon>Stephania</taxon>
    </lineage>
</organism>
<name>A0AAP0JC56_9MAGN</name>
<accession>A0AAP0JC56</accession>
<dbReference type="Proteomes" id="UP001417504">
    <property type="component" value="Unassembled WGS sequence"/>
</dbReference>
<proteinExistence type="predicted"/>
<evidence type="ECO:0000313" key="2">
    <source>
        <dbReference type="Proteomes" id="UP001417504"/>
    </source>
</evidence>
<sequence>MPIHCDKSRKILFGDEAKTLLEKPNMFASRVAIYRLSNRSSSLRRNATSISSSPISSLLKSSSSYSVRPFSTILRFDFTHIVELSCPGFNSDPLNGELIDDYRWCCAVWDC</sequence>
<reference evidence="1 2" key="1">
    <citation type="submission" date="2024-01" db="EMBL/GenBank/DDBJ databases">
        <title>Genome assemblies of Stephania.</title>
        <authorList>
            <person name="Yang L."/>
        </authorList>
    </citation>
    <scope>NUCLEOTIDE SEQUENCE [LARGE SCALE GENOMIC DNA]</scope>
    <source>
        <strain evidence="1">QJT</strain>
        <tissue evidence="1">Leaf</tissue>
    </source>
</reference>
<comment type="caution">
    <text evidence="1">The sequence shown here is derived from an EMBL/GenBank/DDBJ whole genome shotgun (WGS) entry which is preliminary data.</text>
</comment>
<protein>
    <submittedName>
        <fullName evidence="1">Uncharacterized protein</fullName>
    </submittedName>
</protein>
<keyword evidence="2" id="KW-1185">Reference proteome</keyword>
<dbReference type="AlphaFoldDB" id="A0AAP0JC56"/>
<dbReference type="EMBL" id="JBBNAE010000004">
    <property type="protein sequence ID" value="KAK9130410.1"/>
    <property type="molecule type" value="Genomic_DNA"/>
</dbReference>
<evidence type="ECO:0000313" key="1">
    <source>
        <dbReference type="EMBL" id="KAK9130410.1"/>
    </source>
</evidence>